<keyword evidence="3" id="KW-1185">Reference proteome</keyword>
<protein>
    <submittedName>
        <fullName evidence="2">TIGR03086 family protein</fullName>
    </submittedName>
</protein>
<dbReference type="AlphaFoldDB" id="A0A6P2C5U6"/>
<gene>
    <name evidence="2" type="ORF">EAS64_05285</name>
</gene>
<dbReference type="InterPro" id="IPR024344">
    <property type="entry name" value="MDMPI_metal-binding"/>
</dbReference>
<organism evidence="2 3">
    <name type="scientific">Trebonia kvetii</name>
    <dbReference type="NCBI Taxonomy" id="2480626"/>
    <lineage>
        <taxon>Bacteria</taxon>
        <taxon>Bacillati</taxon>
        <taxon>Actinomycetota</taxon>
        <taxon>Actinomycetes</taxon>
        <taxon>Streptosporangiales</taxon>
        <taxon>Treboniaceae</taxon>
        <taxon>Trebonia</taxon>
    </lineage>
</organism>
<feature type="domain" description="Mycothiol-dependent maleylpyruvate isomerase metal-binding" evidence="1">
    <location>
        <begin position="8"/>
        <end position="132"/>
    </location>
</feature>
<evidence type="ECO:0000259" key="1">
    <source>
        <dbReference type="Pfam" id="PF11716"/>
    </source>
</evidence>
<dbReference type="NCBIfam" id="TIGR03083">
    <property type="entry name" value="maleylpyruvate isomerase family mycothiol-dependent enzyme"/>
    <property type="match status" value="1"/>
</dbReference>
<sequence length="191" mass="19597">MDLFDALERAVTSTAEIVKETPAELLDAPTLCTEWDVRALLNHVIGTLWLAEGLFADRMPRHPTPPGGLPPVDLAGQDPAAAYAEAAAAALAAAAAGDALTRAHATPLGDMPGPVLAGATTLDILVHGWDLAVATGQPADLDGRLAAHVLGFAEQGLATPEARAGRIDPPLAVAVDAPVTQRLTAYLGRKA</sequence>
<accession>A0A6P2C5U6</accession>
<dbReference type="OrthoDB" id="5185819at2"/>
<dbReference type="InterPro" id="IPR034660">
    <property type="entry name" value="DinB/YfiT-like"/>
</dbReference>
<dbReference type="EMBL" id="RPFW01000001">
    <property type="protein sequence ID" value="TVZ06774.1"/>
    <property type="molecule type" value="Genomic_DNA"/>
</dbReference>
<proteinExistence type="predicted"/>
<dbReference type="InterPro" id="IPR017520">
    <property type="entry name" value="CHP03086"/>
</dbReference>
<comment type="caution">
    <text evidence="2">The sequence shown here is derived from an EMBL/GenBank/DDBJ whole genome shotgun (WGS) entry which is preliminary data.</text>
</comment>
<dbReference type="SUPFAM" id="SSF109854">
    <property type="entry name" value="DinB/YfiT-like putative metalloenzymes"/>
    <property type="match status" value="1"/>
</dbReference>
<dbReference type="Proteomes" id="UP000460272">
    <property type="component" value="Unassembled WGS sequence"/>
</dbReference>
<dbReference type="GO" id="GO:0046872">
    <property type="term" value="F:metal ion binding"/>
    <property type="evidence" value="ECO:0007669"/>
    <property type="project" value="InterPro"/>
</dbReference>
<evidence type="ECO:0000313" key="2">
    <source>
        <dbReference type="EMBL" id="TVZ06774.1"/>
    </source>
</evidence>
<evidence type="ECO:0000313" key="3">
    <source>
        <dbReference type="Proteomes" id="UP000460272"/>
    </source>
</evidence>
<dbReference type="NCBIfam" id="TIGR03086">
    <property type="entry name" value="TIGR03086 family metal-binding protein"/>
    <property type="match status" value="1"/>
</dbReference>
<reference evidence="2 3" key="1">
    <citation type="submission" date="2018-11" db="EMBL/GenBank/DDBJ databases">
        <title>Trebonia kvetii gen.nov., sp.nov., a novel acidophilic actinobacterium, and proposal of the new actinobacterial family Treboniaceae fam. nov.</title>
        <authorList>
            <person name="Rapoport D."/>
            <person name="Sagova-Mareckova M."/>
            <person name="Sedlacek I."/>
            <person name="Provaznik J."/>
            <person name="Kralova S."/>
            <person name="Pavlinic D."/>
            <person name="Benes V."/>
            <person name="Kopecky J."/>
        </authorList>
    </citation>
    <scope>NUCLEOTIDE SEQUENCE [LARGE SCALE GENOMIC DNA]</scope>
    <source>
        <strain evidence="2 3">15Tr583</strain>
    </source>
</reference>
<dbReference type="RefSeq" id="WP_145851527.1">
    <property type="nucleotide sequence ID" value="NZ_RPFW01000001.1"/>
</dbReference>
<dbReference type="Gene3D" id="1.20.120.450">
    <property type="entry name" value="dinb family like domain"/>
    <property type="match status" value="1"/>
</dbReference>
<dbReference type="InterPro" id="IPR017517">
    <property type="entry name" value="Maleyloyr_isom"/>
</dbReference>
<name>A0A6P2C5U6_9ACTN</name>
<dbReference type="Pfam" id="PF11716">
    <property type="entry name" value="MDMPI_N"/>
    <property type="match status" value="1"/>
</dbReference>